<dbReference type="GO" id="GO:0006888">
    <property type="term" value="P:endoplasmic reticulum to Golgi vesicle-mediated transport"/>
    <property type="evidence" value="ECO:0007669"/>
    <property type="project" value="TreeGrafter"/>
</dbReference>
<accession>A0A8H3TNE6</accession>
<dbReference type="PANTHER" id="PTHR15495">
    <property type="entry name" value="NEGATIVE REGULATOR OF VESICLE FORMATION-RELATED"/>
    <property type="match status" value="1"/>
</dbReference>
<dbReference type="PANTHER" id="PTHR15495:SF7">
    <property type="entry name" value="GPI INOSITOL-DEACYLASE"/>
    <property type="match status" value="1"/>
</dbReference>
<evidence type="ECO:0000256" key="6">
    <source>
        <dbReference type="ARBA" id="ARBA00022824"/>
    </source>
</evidence>
<evidence type="ECO:0000256" key="3">
    <source>
        <dbReference type="ARBA" id="ARBA00022448"/>
    </source>
</evidence>
<keyword evidence="8 10" id="KW-1133">Transmembrane helix</keyword>
<evidence type="ECO:0000259" key="12">
    <source>
        <dbReference type="Pfam" id="PF07819"/>
    </source>
</evidence>
<name>A0A8H3TNE6_9TREE</name>
<dbReference type="Pfam" id="PF25140">
    <property type="entry name" value="PGAP1_TMD"/>
    <property type="match status" value="1"/>
</dbReference>
<dbReference type="InterPro" id="IPR029058">
    <property type="entry name" value="AB_hydrolase_fold"/>
</dbReference>
<feature type="region of interest" description="Disordered" evidence="11">
    <location>
        <begin position="1"/>
        <end position="22"/>
    </location>
</feature>
<feature type="transmembrane region" description="Helical" evidence="10">
    <location>
        <begin position="871"/>
        <end position="891"/>
    </location>
</feature>
<evidence type="ECO:0000256" key="4">
    <source>
        <dbReference type="ARBA" id="ARBA00022692"/>
    </source>
</evidence>
<feature type="transmembrane region" description="Helical" evidence="10">
    <location>
        <begin position="688"/>
        <end position="707"/>
    </location>
</feature>
<dbReference type="Pfam" id="PF07819">
    <property type="entry name" value="PGAP1"/>
    <property type="match status" value="1"/>
</dbReference>
<proteinExistence type="inferred from homology"/>
<feature type="domain" description="GPI inositol-deacylase transmembrane" evidence="13">
    <location>
        <begin position="689"/>
        <end position="993"/>
    </location>
</feature>
<comment type="subcellular location">
    <subcellularLocation>
        <location evidence="1">Endoplasmic reticulum membrane</location>
        <topology evidence="1">Multi-pass membrane protein</topology>
    </subcellularLocation>
</comment>
<evidence type="ECO:0000256" key="7">
    <source>
        <dbReference type="ARBA" id="ARBA00022927"/>
    </source>
</evidence>
<feature type="transmembrane region" description="Helical" evidence="10">
    <location>
        <begin position="957"/>
        <end position="974"/>
    </location>
</feature>
<dbReference type="InterPro" id="IPR056824">
    <property type="entry name" value="PGAP1_TMD"/>
</dbReference>
<feature type="transmembrane region" description="Helical" evidence="10">
    <location>
        <begin position="767"/>
        <end position="797"/>
    </location>
</feature>
<keyword evidence="15" id="KW-1185">Reference proteome</keyword>
<dbReference type="AlphaFoldDB" id="A0A8H3TNE6"/>
<dbReference type="Gene3D" id="3.40.50.1820">
    <property type="entry name" value="alpha/beta hydrolase"/>
    <property type="match status" value="1"/>
</dbReference>
<dbReference type="EMBL" id="BLZA01000007">
    <property type="protein sequence ID" value="GHJ84302.1"/>
    <property type="molecule type" value="Genomic_DNA"/>
</dbReference>
<keyword evidence="3 10" id="KW-0813">Transport</keyword>
<evidence type="ECO:0000256" key="11">
    <source>
        <dbReference type="SAM" id="MobiDB-lite"/>
    </source>
</evidence>
<comment type="similarity">
    <text evidence="2 10">Belongs to the GPI inositol-deacylase family.</text>
</comment>
<dbReference type="SUPFAM" id="SSF53474">
    <property type="entry name" value="alpha/beta-Hydrolases"/>
    <property type="match status" value="1"/>
</dbReference>
<organism evidence="14 15">
    <name type="scientific">Naganishia liquefaciens</name>
    <dbReference type="NCBI Taxonomy" id="104408"/>
    <lineage>
        <taxon>Eukaryota</taxon>
        <taxon>Fungi</taxon>
        <taxon>Dikarya</taxon>
        <taxon>Basidiomycota</taxon>
        <taxon>Agaricomycotina</taxon>
        <taxon>Tremellomycetes</taxon>
        <taxon>Filobasidiales</taxon>
        <taxon>Filobasidiaceae</taxon>
        <taxon>Naganishia</taxon>
    </lineage>
</organism>
<reference evidence="14" key="1">
    <citation type="submission" date="2020-07" db="EMBL/GenBank/DDBJ databases">
        <title>Draft Genome Sequence of a Deep-Sea Yeast, Naganishia (Cryptococcus) liquefaciens strain N6.</title>
        <authorList>
            <person name="Han Y.W."/>
            <person name="Kajitani R."/>
            <person name="Morimoto H."/>
            <person name="Parhat M."/>
            <person name="Tsubouchi H."/>
            <person name="Bakenova O."/>
            <person name="Ogata M."/>
            <person name="Argunhan B."/>
            <person name="Aoki R."/>
            <person name="Kajiwara S."/>
            <person name="Itoh T."/>
            <person name="Iwasaki H."/>
        </authorList>
    </citation>
    <scope>NUCLEOTIDE SEQUENCE</scope>
    <source>
        <strain evidence="14">N6</strain>
    </source>
</reference>
<evidence type="ECO:0000256" key="9">
    <source>
        <dbReference type="ARBA" id="ARBA00023136"/>
    </source>
</evidence>
<dbReference type="GO" id="GO:0006505">
    <property type="term" value="P:GPI anchor metabolic process"/>
    <property type="evidence" value="ECO:0007669"/>
    <property type="project" value="TreeGrafter"/>
</dbReference>
<evidence type="ECO:0000313" key="15">
    <source>
        <dbReference type="Proteomes" id="UP000620104"/>
    </source>
</evidence>
<evidence type="ECO:0000256" key="8">
    <source>
        <dbReference type="ARBA" id="ARBA00022989"/>
    </source>
</evidence>
<evidence type="ECO:0000313" key="14">
    <source>
        <dbReference type="EMBL" id="GHJ84302.1"/>
    </source>
</evidence>
<dbReference type="OrthoDB" id="348976at2759"/>
<keyword evidence="9 10" id="KW-0472">Membrane</keyword>
<feature type="transmembrane region" description="Helical" evidence="10">
    <location>
        <begin position="728"/>
        <end position="747"/>
    </location>
</feature>
<evidence type="ECO:0000256" key="1">
    <source>
        <dbReference type="ARBA" id="ARBA00004477"/>
    </source>
</evidence>
<protein>
    <recommendedName>
        <fullName evidence="10">GPI inositol-deacylase</fullName>
        <ecNumber evidence="10">3.1.-.-</ecNumber>
    </recommendedName>
</protein>
<sequence length="1013" mass="110537">MSTPLSSEVSVGVGGQAGPASPLRKSLAASKWIILASLLSFVTVYWTTCSYLDIQADLGRWGCRMSWMSPNYVRLAGPSGSAVRGLERKYGLWLYREGGLQSDVQPRGMPVLFIPGNSGSFKQVRSIASSAAHQFYERAERSGSAIGFVEDRAASERWQELDFFAVDFNEEFSAFHPNTLRDQSLYVAHAISYILSLYPAESPASLNIILVGHSMGGIVARHAVTRSNSSSVSGIITMSTPHLVPPVTFERGMQRLYDELNSKVLSTHQTRTALSLAQPVPPVLVSICGGTADTQISSDSCALKIIQMGSGGDPQHSRGRIDNGSFAVFTTGMEGVWTGVDHQAMVWCDQVRRVVAATLLDMSAANRDRKHADPVELVDLREKLSQKARRRLLGERTVQELRGKATGMGGFSEGDAVEITLEQPTFNHVGSSHAVYIVKVPPTVKGVQVIGNMRVNGVGRAGGSKMTIHLGISKAALHGETLPLSTLRVLPSSPSASVNAGSHKAFPLQGEGVKDDDLMTFAEAVLEPANHDRELFLQLDGPARGSIALQGGAQSPSWRPIKQSKTFPDVTQSSVILRELQIRRPPGCSASASAAFSTLVEHVSPATGSTVESRMYPRVDTHIPIHSHLTAAPYISHSDHKAHQSTKTGLTVNVWQDPTDRCAVQAVSFRVKWVTSLGLLVTRYRMTILAWMIGLGSLVVCAQYQQYRRTGVFPAFLDVMGRLNGKPLMGLLSSLVVACIVQASPLFRLVHNPEDYLLGVPEWFSALLVFPVLGLSYFCLLASHFAISALSMAFRLLMARTRLLGVPRSSDDRQHFEARHLTSILALSVLVKLFFPHQFAFLAAFTVQLLNVSSCDRALHAASNRPALYHSLLLVLLWLLPAHGAVLFVWIRNLLVLVEKRPQNGMTGGTRGSPGFAENTFLTGEDHALWHVFAILIIVEACSAGKTLEISLKYQPFCYATEFSLLLFASTAFLVGPRYFYVVVETAQVFMFVQAAWYLAPSVVARFRQSAEP</sequence>
<dbReference type="InterPro" id="IPR039529">
    <property type="entry name" value="PGAP1/BST1"/>
</dbReference>
<evidence type="ECO:0000259" key="13">
    <source>
        <dbReference type="Pfam" id="PF25140"/>
    </source>
</evidence>
<keyword evidence="6 10" id="KW-0256">Endoplasmic reticulum</keyword>
<comment type="caution">
    <text evidence="14">The sequence shown here is derived from an EMBL/GenBank/DDBJ whole genome shotgun (WGS) entry which is preliminary data.</text>
</comment>
<dbReference type="GO" id="GO:0050185">
    <property type="term" value="F:phosphatidylinositol deacylase activity"/>
    <property type="evidence" value="ECO:0007669"/>
    <property type="project" value="TreeGrafter"/>
</dbReference>
<dbReference type="EC" id="3.1.-.-" evidence="10"/>
<keyword evidence="7 10" id="KW-0653">Protein transport</keyword>
<feature type="transmembrane region" description="Helical" evidence="10">
    <location>
        <begin position="818"/>
        <end position="835"/>
    </location>
</feature>
<keyword evidence="5 10" id="KW-0378">Hydrolase</keyword>
<dbReference type="GO" id="GO:0015031">
    <property type="term" value="P:protein transport"/>
    <property type="evidence" value="ECO:0007669"/>
    <property type="project" value="UniProtKB-KW"/>
</dbReference>
<dbReference type="InterPro" id="IPR012908">
    <property type="entry name" value="PGAP1-ab_dom-like"/>
</dbReference>
<evidence type="ECO:0000256" key="5">
    <source>
        <dbReference type="ARBA" id="ARBA00022801"/>
    </source>
</evidence>
<dbReference type="Proteomes" id="UP000620104">
    <property type="component" value="Unassembled WGS sequence"/>
</dbReference>
<evidence type="ECO:0000256" key="10">
    <source>
        <dbReference type="RuleBase" id="RU365011"/>
    </source>
</evidence>
<evidence type="ECO:0000256" key="2">
    <source>
        <dbReference type="ARBA" id="ARBA00006931"/>
    </source>
</evidence>
<keyword evidence="4 10" id="KW-0812">Transmembrane</keyword>
<comment type="function">
    <text evidence="10">Involved in inositol deacylation of GPI-anchored proteins which plays important roles in the quality control and ER-associated degradation of GPI-anchored proteins.</text>
</comment>
<dbReference type="GO" id="GO:0005789">
    <property type="term" value="C:endoplasmic reticulum membrane"/>
    <property type="evidence" value="ECO:0007669"/>
    <property type="project" value="UniProtKB-SubCell"/>
</dbReference>
<gene>
    <name evidence="14" type="ORF">NliqN6_0704</name>
</gene>
<feature type="domain" description="GPI inositol-deacylase PGAP1-like alpha/beta" evidence="12">
    <location>
        <begin position="106"/>
        <end position="362"/>
    </location>
</feature>